<dbReference type="Gene3D" id="1.10.10.10">
    <property type="entry name" value="Winged helix-like DNA-binding domain superfamily/Winged helix DNA-binding domain"/>
    <property type="match status" value="1"/>
</dbReference>
<dbReference type="AlphaFoldDB" id="A0A1G5WF07"/>
<feature type="domain" description="Response regulatory" evidence="8">
    <location>
        <begin position="2"/>
        <end position="116"/>
    </location>
</feature>
<dbReference type="InterPro" id="IPR036388">
    <property type="entry name" value="WH-like_DNA-bd_sf"/>
</dbReference>
<accession>A0A1G5WF07</accession>
<dbReference type="GO" id="GO:0000976">
    <property type="term" value="F:transcription cis-regulatory region binding"/>
    <property type="evidence" value="ECO:0007669"/>
    <property type="project" value="TreeGrafter"/>
</dbReference>
<dbReference type="Gene3D" id="6.10.250.690">
    <property type="match status" value="1"/>
</dbReference>
<sequence>MRILLAEDEQDMSRVLAAIFKHEGYDIDVAANGQEAVNLAEANSYDCMIMDVMMPVKDGLTALAEIRASGDTTPVIMLTAKAEVEDRIQGLDTGADDYLAKPFSVKELMARVRSQTRRQGAFNPGKITLGNTTLDVESAEVVAGNTISLSPKEARLLRYFMNNAGKSLDENSVFRHLGEEGEAEDQDEVWLYVNYLKRKLASVQSDLTVEGQRGGPYRLIQSGVNTYGSH</sequence>
<dbReference type="PANTHER" id="PTHR48111:SF22">
    <property type="entry name" value="REGULATOR OF RPOS"/>
    <property type="match status" value="1"/>
</dbReference>
<dbReference type="Gene3D" id="3.40.50.2300">
    <property type="match status" value="1"/>
</dbReference>
<reference evidence="10 11" key="1">
    <citation type="submission" date="2016-10" db="EMBL/GenBank/DDBJ databases">
        <authorList>
            <person name="de Groot N.N."/>
        </authorList>
    </citation>
    <scope>NUCLEOTIDE SEQUENCE [LARGE SCALE GENOMIC DNA]</scope>
    <source>
        <strain evidence="10 11">DSM 15230</strain>
    </source>
</reference>
<dbReference type="RefSeq" id="WP_091365124.1">
    <property type="nucleotide sequence ID" value="NZ_FMXA01000019.1"/>
</dbReference>
<dbReference type="InterPro" id="IPR001867">
    <property type="entry name" value="OmpR/PhoB-type_DNA-bd"/>
</dbReference>
<keyword evidence="3" id="KW-0805">Transcription regulation</keyword>
<evidence type="ECO:0000256" key="1">
    <source>
        <dbReference type="ARBA" id="ARBA00022553"/>
    </source>
</evidence>
<dbReference type="SUPFAM" id="SSF46894">
    <property type="entry name" value="C-terminal effector domain of the bipartite response regulators"/>
    <property type="match status" value="1"/>
</dbReference>
<gene>
    <name evidence="10" type="ORF">SAMN02910343_01343</name>
</gene>
<evidence type="ECO:0000256" key="6">
    <source>
        <dbReference type="PROSITE-ProRule" id="PRU00169"/>
    </source>
</evidence>
<feature type="modified residue" description="4-aspartylphosphate" evidence="6">
    <location>
        <position position="51"/>
    </location>
</feature>
<feature type="DNA-binding region" description="OmpR/PhoB-type" evidence="7">
    <location>
        <begin position="124"/>
        <end position="221"/>
    </location>
</feature>
<dbReference type="InterPro" id="IPR016032">
    <property type="entry name" value="Sig_transdc_resp-reg_C-effctor"/>
</dbReference>
<dbReference type="GO" id="GO:0005829">
    <property type="term" value="C:cytosol"/>
    <property type="evidence" value="ECO:0007669"/>
    <property type="project" value="TreeGrafter"/>
</dbReference>
<proteinExistence type="predicted"/>
<evidence type="ECO:0000256" key="2">
    <source>
        <dbReference type="ARBA" id="ARBA00023012"/>
    </source>
</evidence>
<dbReference type="FunFam" id="3.40.50.2300:FF:000001">
    <property type="entry name" value="DNA-binding response regulator PhoB"/>
    <property type="match status" value="1"/>
</dbReference>
<evidence type="ECO:0000256" key="3">
    <source>
        <dbReference type="ARBA" id="ARBA00023015"/>
    </source>
</evidence>
<dbReference type="Proteomes" id="UP000199689">
    <property type="component" value="Unassembled WGS sequence"/>
</dbReference>
<dbReference type="PROSITE" id="PS50110">
    <property type="entry name" value="RESPONSE_REGULATORY"/>
    <property type="match status" value="1"/>
</dbReference>
<evidence type="ECO:0000256" key="7">
    <source>
        <dbReference type="PROSITE-ProRule" id="PRU01091"/>
    </source>
</evidence>
<dbReference type="SUPFAM" id="SSF52172">
    <property type="entry name" value="CheY-like"/>
    <property type="match status" value="1"/>
</dbReference>
<dbReference type="STRING" id="209880.SAMN02910343_01343"/>
<keyword evidence="2" id="KW-0902">Two-component regulatory system</keyword>
<evidence type="ECO:0000313" key="10">
    <source>
        <dbReference type="EMBL" id="SDA56698.1"/>
    </source>
</evidence>
<dbReference type="GO" id="GO:0032993">
    <property type="term" value="C:protein-DNA complex"/>
    <property type="evidence" value="ECO:0007669"/>
    <property type="project" value="TreeGrafter"/>
</dbReference>
<dbReference type="GeneID" id="87756347"/>
<dbReference type="InterPro" id="IPR001789">
    <property type="entry name" value="Sig_transdc_resp-reg_receiver"/>
</dbReference>
<feature type="domain" description="OmpR/PhoB-type" evidence="9">
    <location>
        <begin position="124"/>
        <end position="221"/>
    </location>
</feature>
<evidence type="ECO:0000256" key="4">
    <source>
        <dbReference type="ARBA" id="ARBA00023125"/>
    </source>
</evidence>
<protein>
    <submittedName>
        <fullName evidence="10">DNA-binding response regulator, OmpR family, contains REC and winged-helix (WHTH) domain</fullName>
    </submittedName>
</protein>
<keyword evidence="1 6" id="KW-0597">Phosphoprotein</keyword>
<keyword evidence="5" id="KW-0804">Transcription</keyword>
<dbReference type="Pfam" id="PF00486">
    <property type="entry name" value="Trans_reg_C"/>
    <property type="match status" value="1"/>
</dbReference>
<evidence type="ECO:0000256" key="5">
    <source>
        <dbReference type="ARBA" id="ARBA00023163"/>
    </source>
</evidence>
<dbReference type="CDD" id="cd00383">
    <property type="entry name" value="trans_reg_C"/>
    <property type="match status" value="1"/>
</dbReference>
<dbReference type="EMBL" id="FMXA01000019">
    <property type="protein sequence ID" value="SDA56698.1"/>
    <property type="molecule type" value="Genomic_DNA"/>
</dbReference>
<dbReference type="GO" id="GO:0000156">
    <property type="term" value="F:phosphorelay response regulator activity"/>
    <property type="evidence" value="ECO:0007669"/>
    <property type="project" value="TreeGrafter"/>
</dbReference>
<dbReference type="PANTHER" id="PTHR48111">
    <property type="entry name" value="REGULATOR OF RPOS"/>
    <property type="match status" value="1"/>
</dbReference>
<keyword evidence="4 7" id="KW-0238">DNA-binding</keyword>
<dbReference type="GO" id="GO:0006355">
    <property type="term" value="P:regulation of DNA-templated transcription"/>
    <property type="evidence" value="ECO:0007669"/>
    <property type="project" value="InterPro"/>
</dbReference>
<dbReference type="OrthoDB" id="152576at2"/>
<dbReference type="InterPro" id="IPR011006">
    <property type="entry name" value="CheY-like_superfamily"/>
</dbReference>
<evidence type="ECO:0000259" key="9">
    <source>
        <dbReference type="PROSITE" id="PS51755"/>
    </source>
</evidence>
<dbReference type="PROSITE" id="PS51755">
    <property type="entry name" value="OMPR_PHOB"/>
    <property type="match status" value="1"/>
</dbReference>
<dbReference type="Pfam" id="PF00072">
    <property type="entry name" value="Response_reg"/>
    <property type="match status" value="1"/>
</dbReference>
<evidence type="ECO:0000313" key="11">
    <source>
        <dbReference type="Proteomes" id="UP000199689"/>
    </source>
</evidence>
<dbReference type="InterPro" id="IPR039420">
    <property type="entry name" value="WalR-like"/>
</dbReference>
<organism evidence="10 11">
    <name type="scientific">Allisonella histaminiformans</name>
    <dbReference type="NCBI Taxonomy" id="209880"/>
    <lineage>
        <taxon>Bacteria</taxon>
        <taxon>Bacillati</taxon>
        <taxon>Bacillota</taxon>
        <taxon>Negativicutes</taxon>
        <taxon>Veillonellales</taxon>
        <taxon>Veillonellaceae</taxon>
        <taxon>Allisonella</taxon>
    </lineage>
</organism>
<evidence type="ECO:0000259" key="8">
    <source>
        <dbReference type="PROSITE" id="PS50110"/>
    </source>
</evidence>
<keyword evidence="11" id="KW-1185">Reference proteome</keyword>
<dbReference type="SMART" id="SM00862">
    <property type="entry name" value="Trans_reg_C"/>
    <property type="match status" value="1"/>
</dbReference>
<name>A0A1G5WF07_9FIRM</name>
<dbReference type="SMART" id="SM00448">
    <property type="entry name" value="REC"/>
    <property type="match status" value="1"/>
</dbReference>